<evidence type="ECO:0000256" key="5">
    <source>
        <dbReference type="PIRSR" id="PIRSR000097-2"/>
    </source>
</evidence>
<accession>A0ABD1EY47</accession>
<feature type="site" description="Lowers pKa of active site Tyr" evidence="6">
    <location>
        <position position="80"/>
    </location>
</feature>
<feature type="domain" description="NADP-dependent oxidoreductase" evidence="7">
    <location>
        <begin position="18"/>
        <end position="293"/>
    </location>
</feature>
<keyword evidence="9" id="KW-1185">Reference proteome</keyword>
<dbReference type="SUPFAM" id="SSF51430">
    <property type="entry name" value="NAD(P)-linked oxidoreductase"/>
    <property type="match status" value="1"/>
</dbReference>
<dbReference type="PROSITE" id="PS00063">
    <property type="entry name" value="ALDOKETO_REDUCTASE_3"/>
    <property type="match status" value="1"/>
</dbReference>
<dbReference type="PROSITE" id="PS00062">
    <property type="entry name" value="ALDOKETO_REDUCTASE_2"/>
    <property type="match status" value="1"/>
</dbReference>
<dbReference type="PANTHER" id="PTHR11732">
    <property type="entry name" value="ALDO/KETO REDUCTASE"/>
    <property type="match status" value="1"/>
</dbReference>
<dbReference type="PROSITE" id="PS00798">
    <property type="entry name" value="ALDOKETO_REDUCTASE_1"/>
    <property type="match status" value="1"/>
</dbReference>
<dbReference type="InterPro" id="IPR020471">
    <property type="entry name" value="AKR"/>
</dbReference>
<protein>
    <recommendedName>
        <fullName evidence="7">NADP-dependent oxidoreductase domain-containing protein</fullName>
    </recommendedName>
</protein>
<dbReference type="Proteomes" id="UP001566132">
    <property type="component" value="Unassembled WGS sequence"/>
</dbReference>
<evidence type="ECO:0000259" key="7">
    <source>
        <dbReference type="Pfam" id="PF00248"/>
    </source>
</evidence>
<reference evidence="8 9" key="1">
    <citation type="submission" date="2024-05" db="EMBL/GenBank/DDBJ databases">
        <title>Genetic variation in Jamaican populations of the coffee berry borer (Hypothenemus hampei).</title>
        <authorList>
            <person name="Errbii M."/>
            <person name="Myrie A."/>
        </authorList>
    </citation>
    <scope>NUCLEOTIDE SEQUENCE [LARGE SCALE GENOMIC DNA]</scope>
    <source>
        <strain evidence="8">JA-Hopewell-2020-01-JO</strain>
        <tissue evidence="8">Whole body</tissue>
    </source>
</reference>
<dbReference type="PIRSF" id="PIRSF000097">
    <property type="entry name" value="AKR"/>
    <property type="match status" value="1"/>
</dbReference>
<feature type="binding site" evidence="5">
    <location>
        <position position="113"/>
    </location>
    <ligand>
        <name>substrate</name>
    </ligand>
</feature>
<evidence type="ECO:0000256" key="1">
    <source>
        <dbReference type="ARBA" id="ARBA00007905"/>
    </source>
</evidence>
<evidence type="ECO:0000313" key="9">
    <source>
        <dbReference type="Proteomes" id="UP001566132"/>
    </source>
</evidence>
<evidence type="ECO:0000256" key="4">
    <source>
        <dbReference type="PIRSR" id="PIRSR000097-1"/>
    </source>
</evidence>
<comment type="caution">
    <text evidence="8">The sequence shown here is derived from an EMBL/GenBank/DDBJ whole genome shotgun (WGS) entry which is preliminary data.</text>
</comment>
<dbReference type="FunFam" id="3.20.20.100:FF:000006">
    <property type="entry name" value="Aldo-keto reductase family 1 member A1"/>
    <property type="match status" value="1"/>
</dbReference>
<sequence length="319" mass="36171">MVVVPTVTLNNGRKCPILGLGTWLSAPGECAATTKYAIEVGYRHIDAAWLYSNEKEVGQGVRQAIAENTVKREDMFITTKLWNTFHERQDVVPAMKRSLENFGLDYVDLYLIHWPVAAKVTDGVIDINLPFKNMAYYDHDFCETWKGMEECVDLGLTKSIGLSNFNSEQVQRICDSARIKPAMNQVEVTPLLNQKKLIAFCKERGIHITAYSPFGSPGRPWKKSEDPVIDFEDPRLVKIGKKYGKTTSQVILRYLIHLGTIPVPKSSNKERIKQNIDIFNFELNPEEIQVLDGFNCDFRSVAAEELAGSNQYPFRGVEF</sequence>
<evidence type="ECO:0000313" key="8">
    <source>
        <dbReference type="EMBL" id="KAL1505962.1"/>
    </source>
</evidence>
<evidence type="ECO:0000256" key="6">
    <source>
        <dbReference type="PIRSR" id="PIRSR000097-3"/>
    </source>
</evidence>
<dbReference type="CDD" id="cd19116">
    <property type="entry name" value="AKR_AKR2E1-5"/>
    <property type="match status" value="1"/>
</dbReference>
<dbReference type="InterPro" id="IPR036812">
    <property type="entry name" value="NAD(P)_OxRdtase_dom_sf"/>
</dbReference>
<evidence type="ECO:0000256" key="3">
    <source>
        <dbReference type="ARBA" id="ARBA00023002"/>
    </source>
</evidence>
<dbReference type="EMBL" id="JBDJPC010000004">
    <property type="protein sequence ID" value="KAL1505962.1"/>
    <property type="molecule type" value="Genomic_DNA"/>
</dbReference>
<dbReference type="AlphaFoldDB" id="A0ABD1EY47"/>
<keyword evidence="3" id="KW-0560">Oxidoreductase</keyword>
<dbReference type="InterPro" id="IPR018170">
    <property type="entry name" value="Aldo/ket_reductase_CS"/>
</dbReference>
<proteinExistence type="inferred from homology"/>
<gene>
    <name evidence="8" type="ORF">ABEB36_005405</name>
</gene>
<dbReference type="GO" id="GO:0016491">
    <property type="term" value="F:oxidoreductase activity"/>
    <property type="evidence" value="ECO:0007669"/>
    <property type="project" value="UniProtKB-KW"/>
</dbReference>
<dbReference type="InterPro" id="IPR023210">
    <property type="entry name" value="NADP_OxRdtase_dom"/>
</dbReference>
<dbReference type="InterPro" id="IPR044488">
    <property type="entry name" value="AKR2E"/>
</dbReference>
<dbReference type="Gene3D" id="3.20.20.100">
    <property type="entry name" value="NADP-dependent oxidoreductase domain"/>
    <property type="match status" value="1"/>
</dbReference>
<keyword evidence="2" id="KW-0521">NADP</keyword>
<dbReference type="Pfam" id="PF00248">
    <property type="entry name" value="Aldo_ket_red"/>
    <property type="match status" value="1"/>
</dbReference>
<feature type="active site" description="Proton donor" evidence="4">
    <location>
        <position position="51"/>
    </location>
</feature>
<dbReference type="PRINTS" id="PR00069">
    <property type="entry name" value="ALDKETRDTASE"/>
</dbReference>
<name>A0ABD1EY47_HYPHA</name>
<organism evidence="8 9">
    <name type="scientific">Hypothenemus hampei</name>
    <name type="common">Coffee berry borer</name>
    <dbReference type="NCBI Taxonomy" id="57062"/>
    <lineage>
        <taxon>Eukaryota</taxon>
        <taxon>Metazoa</taxon>
        <taxon>Ecdysozoa</taxon>
        <taxon>Arthropoda</taxon>
        <taxon>Hexapoda</taxon>
        <taxon>Insecta</taxon>
        <taxon>Pterygota</taxon>
        <taxon>Neoptera</taxon>
        <taxon>Endopterygota</taxon>
        <taxon>Coleoptera</taxon>
        <taxon>Polyphaga</taxon>
        <taxon>Cucujiformia</taxon>
        <taxon>Curculionidae</taxon>
        <taxon>Scolytinae</taxon>
        <taxon>Hypothenemus</taxon>
    </lineage>
</organism>
<comment type="similarity">
    <text evidence="1">Belongs to the aldo/keto reductase family.</text>
</comment>
<evidence type="ECO:0000256" key="2">
    <source>
        <dbReference type="ARBA" id="ARBA00022857"/>
    </source>
</evidence>